<dbReference type="AlphaFoldDB" id="A0A6A1VPM6"/>
<sequence length="367" mass="40685">MEWVRGDPVGHGSFATVSLALTRESSARASPLMVVKSSESFNSASLKNEKQVLDRLVSCPQVIRCLGDDYSVENGKEFYNVFLEYASNGSLADQLKKRGGPLPESDVRQYAKSILEGLRDVHAKGFVHCDVKLQNILLFDNGAVKIADFGLARKAEQEQSREENRAEFRGTPLYMSPESVNYNEYESPVDIWALGCAVAEMVSGKPAWNCGPEGNICELLLRIGVGEEVPQVPKELSFEGKDFLGKCFVKDPRKRWTAEMLLQHPFVVAGGADDDQDTVLVKDTEELKTSSSPRSPFNFPEWVSVQSSVMVSPESSTDSGASFEWELNSGFDSSALSRFLSPVDRLRQLATDDSPNWSFSESWLTVR</sequence>
<feature type="domain" description="Protein kinase" evidence="7">
    <location>
        <begin position="3"/>
        <end position="267"/>
    </location>
</feature>
<keyword evidence="1" id="KW-0808">Transferase</keyword>
<gene>
    <name evidence="8" type="ORF">CJ030_MR5G003268</name>
</gene>
<accession>A0A6A1VPM6</accession>
<dbReference type="EMBL" id="RXIC02000023">
    <property type="protein sequence ID" value="KAB1214703.1"/>
    <property type="molecule type" value="Genomic_DNA"/>
</dbReference>
<reference evidence="8 9" key="1">
    <citation type="journal article" date="2019" name="Plant Biotechnol. J.">
        <title>The red bayberry genome and genetic basis of sex determination.</title>
        <authorList>
            <person name="Jia H.M."/>
            <person name="Jia H.J."/>
            <person name="Cai Q.L."/>
            <person name="Wang Y."/>
            <person name="Zhao H.B."/>
            <person name="Yang W.F."/>
            <person name="Wang G.Y."/>
            <person name="Li Y.H."/>
            <person name="Zhan D.L."/>
            <person name="Shen Y.T."/>
            <person name="Niu Q.F."/>
            <person name="Chang L."/>
            <person name="Qiu J."/>
            <person name="Zhao L."/>
            <person name="Xie H.B."/>
            <person name="Fu W.Y."/>
            <person name="Jin J."/>
            <person name="Li X.W."/>
            <person name="Jiao Y."/>
            <person name="Zhou C.C."/>
            <person name="Tu T."/>
            <person name="Chai C.Y."/>
            <person name="Gao J.L."/>
            <person name="Fan L.J."/>
            <person name="van de Weg E."/>
            <person name="Wang J.Y."/>
            <person name="Gao Z.S."/>
        </authorList>
    </citation>
    <scope>NUCLEOTIDE SEQUENCE [LARGE SCALE GENOMIC DNA]</scope>
    <source>
        <tissue evidence="8">Leaves</tissue>
    </source>
</reference>
<dbReference type="InterPro" id="IPR000719">
    <property type="entry name" value="Prot_kinase_dom"/>
</dbReference>
<comment type="similarity">
    <text evidence="6">Belongs to the protein kinase superfamily.</text>
</comment>
<dbReference type="PROSITE" id="PS50011">
    <property type="entry name" value="PROTEIN_KINASE_DOM"/>
    <property type="match status" value="1"/>
</dbReference>
<dbReference type="Gene3D" id="1.10.510.10">
    <property type="entry name" value="Transferase(Phosphotransferase) domain 1"/>
    <property type="match status" value="1"/>
</dbReference>
<dbReference type="GO" id="GO:0007165">
    <property type="term" value="P:signal transduction"/>
    <property type="evidence" value="ECO:0007669"/>
    <property type="project" value="TreeGrafter"/>
</dbReference>
<keyword evidence="6" id="KW-0723">Serine/threonine-protein kinase</keyword>
<evidence type="ECO:0000259" key="7">
    <source>
        <dbReference type="PROSITE" id="PS50011"/>
    </source>
</evidence>
<proteinExistence type="inferred from homology"/>
<dbReference type="Pfam" id="PF00069">
    <property type="entry name" value="Pkinase"/>
    <property type="match status" value="1"/>
</dbReference>
<organism evidence="8 9">
    <name type="scientific">Morella rubra</name>
    <name type="common">Chinese bayberry</name>
    <dbReference type="NCBI Taxonomy" id="262757"/>
    <lineage>
        <taxon>Eukaryota</taxon>
        <taxon>Viridiplantae</taxon>
        <taxon>Streptophyta</taxon>
        <taxon>Embryophyta</taxon>
        <taxon>Tracheophyta</taxon>
        <taxon>Spermatophyta</taxon>
        <taxon>Magnoliopsida</taxon>
        <taxon>eudicotyledons</taxon>
        <taxon>Gunneridae</taxon>
        <taxon>Pentapetalae</taxon>
        <taxon>rosids</taxon>
        <taxon>fabids</taxon>
        <taxon>Fagales</taxon>
        <taxon>Myricaceae</taxon>
        <taxon>Morella</taxon>
    </lineage>
</organism>
<keyword evidence="2 5" id="KW-0547">Nucleotide-binding</keyword>
<dbReference type="SUPFAM" id="SSF56112">
    <property type="entry name" value="Protein kinase-like (PK-like)"/>
    <property type="match status" value="1"/>
</dbReference>
<feature type="binding site" evidence="5">
    <location>
        <position position="36"/>
    </location>
    <ligand>
        <name>ATP</name>
        <dbReference type="ChEBI" id="CHEBI:30616"/>
    </ligand>
</feature>
<protein>
    <submittedName>
        <fullName evidence="8">Mitogen-activated protein kinase kinase kinase NPK1</fullName>
    </submittedName>
</protein>
<evidence type="ECO:0000313" key="8">
    <source>
        <dbReference type="EMBL" id="KAB1214703.1"/>
    </source>
</evidence>
<evidence type="ECO:0000256" key="4">
    <source>
        <dbReference type="ARBA" id="ARBA00022840"/>
    </source>
</evidence>
<dbReference type="InterPro" id="IPR052751">
    <property type="entry name" value="Plant_MAPKKK"/>
</dbReference>
<evidence type="ECO:0000256" key="1">
    <source>
        <dbReference type="ARBA" id="ARBA00022679"/>
    </source>
</evidence>
<comment type="caution">
    <text evidence="8">The sequence shown here is derived from an EMBL/GenBank/DDBJ whole genome shotgun (WGS) entry which is preliminary data.</text>
</comment>
<dbReference type="OrthoDB" id="8693905at2759"/>
<keyword evidence="4 5" id="KW-0067">ATP-binding</keyword>
<dbReference type="PROSITE" id="PS00107">
    <property type="entry name" value="PROTEIN_KINASE_ATP"/>
    <property type="match status" value="1"/>
</dbReference>
<dbReference type="InterPro" id="IPR017441">
    <property type="entry name" value="Protein_kinase_ATP_BS"/>
</dbReference>
<dbReference type="SMART" id="SM00220">
    <property type="entry name" value="S_TKc"/>
    <property type="match status" value="1"/>
</dbReference>
<dbReference type="GO" id="GO:0005524">
    <property type="term" value="F:ATP binding"/>
    <property type="evidence" value="ECO:0007669"/>
    <property type="project" value="UniProtKB-UniRule"/>
</dbReference>
<dbReference type="InterPro" id="IPR011009">
    <property type="entry name" value="Kinase-like_dom_sf"/>
</dbReference>
<evidence type="ECO:0000256" key="5">
    <source>
        <dbReference type="PROSITE-ProRule" id="PRU10141"/>
    </source>
</evidence>
<evidence type="ECO:0000256" key="3">
    <source>
        <dbReference type="ARBA" id="ARBA00022777"/>
    </source>
</evidence>
<dbReference type="GO" id="GO:0004674">
    <property type="term" value="F:protein serine/threonine kinase activity"/>
    <property type="evidence" value="ECO:0007669"/>
    <property type="project" value="UniProtKB-KW"/>
</dbReference>
<keyword evidence="3 8" id="KW-0418">Kinase</keyword>
<dbReference type="Proteomes" id="UP000516437">
    <property type="component" value="Chromosome 5"/>
</dbReference>
<dbReference type="PANTHER" id="PTHR48011:SF18">
    <property type="entry name" value="MITOGEN-ACTIVATED PROTEIN KINASE KINASE KINASE 19-RELATED"/>
    <property type="match status" value="1"/>
</dbReference>
<evidence type="ECO:0000256" key="2">
    <source>
        <dbReference type="ARBA" id="ARBA00022741"/>
    </source>
</evidence>
<dbReference type="PANTHER" id="PTHR48011">
    <property type="entry name" value="CCR4-NOT TRANSCRIPTIONAL COMPLEX SUBUNIT CAF120-RELATED"/>
    <property type="match status" value="1"/>
</dbReference>
<dbReference type="CDD" id="cd06606">
    <property type="entry name" value="STKc_MAPKKK"/>
    <property type="match status" value="1"/>
</dbReference>
<evidence type="ECO:0000256" key="6">
    <source>
        <dbReference type="RuleBase" id="RU000304"/>
    </source>
</evidence>
<dbReference type="InterPro" id="IPR008271">
    <property type="entry name" value="Ser/Thr_kinase_AS"/>
</dbReference>
<keyword evidence="9" id="KW-1185">Reference proteome</keyword>
<name>A0A6A1VPM6_9ROSI</name>
<evidence type="ECO:0000313" key="9">
    <source>
        <dbReference type="Proteomes" id="UP000516437"/>
    </source>
</evidence>
<dbReference type="PROSITE" id="PS00108">
    <property type="entry name" value="PROTEIN_KINASE_ST"/>
    <property type="match status" value="1"/>
</dbReference>